<dbReference type="VEuPathDB" id="VectorBase:ASIC011958"/>
<dbReference type="AlphaFoldDB" id="A0A084W1M9"/>
<evidence type="ECO:0000313" key="4">
    <source>
        <dbReference type="Proteomes" id="UP000030765"/>
    </source>
</evidence>
<keyword evidence="4" id="KW-1185">Reference proteome</keyword>
<sequence length="63" mass="6511">MASHVPGDNAKSDTSRKPPVIKNPLLSSQVTGLTLDDFAPVAVLQPAAPLPTFTKDPLAESTG</sequence>
<dbReference type="EMBL" id="ATLV01019399">
    <property type="status" value="NOT_ANNOTATED_CDS"/>
    <property type="molecule type" value="Genomic_DNA"/>
</dbReference>
<dbReference type="EnsemblMetazoa" id="ASIC011958-RA">
    <property type="protein sequence ID" value="ASIC011958-PA"/>
    <property type="gene ID" value="ASIC011958"/>
</dbReference>
<organism evidence="2">
    <name type="scientific">Anopheles sinensis</name>
    <name type="common">Mosquito</name>
    <dbReference type="NCBI Taxonomy" id="74873"/>
    <lineage>
        <taxon>Eukaryota</taxon>
        <taxon>Metazoa</taxon>
        <taxon>Ecdysozoa</taxon>
        <taxon>Arthropoda</taxon>
        <taxon>Hexapoda</taxon>
        <taxon>Insecta</taxon>
        <taxon>Pterygota</taxon>
        <taxon>Neoptera</taxon>
        <taxon>Endopterygota</taxon>
        <taxon>Diptera</taxon>
        <taxon>Nematocera</taxon>
        <taxon>Culicoidea</taxon>
        <taxon>Culicidae</taxon>
        <taxon>Anophelinae</taxon>
        <taxon>Anopheles</taxon>
    </lineage>
</organism>
<feature type="region of interest" description="Disordered" evidence="1">
    <location>
        <begin position="1"/>
        <end position="23"/>
    </location>
</feature>
<evidence type="ECO:0000313" key="3">
    <source>
        <dbReference type="EnsemblMetazoa" id="ASIC011958-PA"/>
    </source>
</evidence>
<evidence type="ECO:0000256" key="1">
    <source>
        <dbReference type="SAM" id="MobiDB-lite"/>
    </source>
</evidence>
<reference evidence="3" key="2">
    <citation type="submission" date="2020-05" db="UniProtKB">
        <authorList>
            <consortium name="EnsemblMetazoa"/>
        </authorList>
    </citation>
    <scope>IDENTIFICATION</scope>
</reference>
<proteinExistence type="predicted"/>
<dbReference type="OrthoDB" id="8043173at2759"/>
<gene>
    <name evidence="2" type="ORF">ZHAS_00011958</name>
</gene>
<evidence type="ECO:0000313" key="2">
    <source>
        <dbReference type="EMBL" id="KFB44123.1"/>
    </source>
</evidence>
<accession>A0A084W1M9</accession>
<name>A0A084W1M9_ANOSI</name>
<dbReference type="EMBL" id="KE525269">
    <property type="protein sequence ID" value="KFB44123.1"/>
    <property type="molecule type" value="Genomic_DNA"/>
</dbReference>
<dbReference type="Proteomes" id="UP000030765">
    <property type="component" value="Unassembled WGS sequence"/>
</dbReference>
<reference evidence="2 4" key="1">
    <citation type="journal article" date="2014" name="BMC Genomics">
        <title>Genome sequence of Anopheles sinensis provides insight into genetics basis of mosquito competence for malaria parasites.</title>
        <authorList>
            <person name="Zhou D."/>
            <person name="Zhang D."/>
            <person name="Ding G."/>
            <person name="Shi L."/>
            <person name="Hou Q."/>
            <person name="Ye Y."/>
            <person name="Xu Y."/>
            <person name="Zhou H."/>
            <person name="Xiong C."/>
            <person name="Li S."/>
            <person name="Yu J."/>
            <person name="Hong S."/>
            <person name="Yu X."/>
            <person name="Zou P."/>
            <person name="Chen C."/>
            <person name="Chang X."/>
            <person name="Wang W."/>
            <person name="Lv Y."/>
            <person name="Sun Y."/>
            <person name="Ma L."/>
            <person name="Shen B."/>
            <person name="Zhu C."/>
        </authorList>
    </citation>
    <scope>NUCLEOTIDE SEQUENCE [LARGE SCALE GENOMIC DNA]</scope>
</reference>
<protein>
    <submittedName>
        <fullName evidence="2 3">Dvir\GJ17502-PA-like protein</fullName>
    </submittedName>
</protein>